<evidence type="ECO:0000313" key="10">
    <source>
        <dbReference type="Proteomes" id="UP000620156"/>
    </source>
</evidence>
<keyword evidence="6 7" id="KW-0503">Monooxygenase</keyword>
<comment type="similarity">
    <text evidence="1 7">Belongs to the cytochrome P450 family.</text>
</comment>
<dbReference type="AlphaFoldDB" id="A0A918EQT6"/>
<dbReference type="PANTHER" id="PTHR46696:SF1">
    <property type="entry name" value="CYTOCHROME P450 YJIB-RELATED"/>
    <property type="match status" value="1"/>
</dbReference>
<protein>
    <submittedName>
        <fullName evidence="9">Cytochrome P450</fullName>
    </submittedName>
</protein>
<reference evidence="9" key="2">
    <citation type="submission" date="2020-09" db="EMBL/GenBank/DDBJ databases">
        <authorList>
            <person name="Sun Q."/>
            <person name="Ohkuma M."/>
        </authorList>
    </citation>
    <scope>NUCLEOTIDE SEQUENCE</scope>
    <source>
        <strain evidence="9">JCM 3131</strain>
    </source>
</reference>
<dbReference type="PROSITE" id="PS00086">
    <property type="entry name" value="CYTOCHROME_P450"/>
    <property type="match status" value="1"/>
</dbReference>
<sequence>MGTTGESSAATTAPGPVVLDGTGRDIHGEAARIGARGPVARVELPGRVEAWAVVGPELLKRLLTDPRVSKDARRHWTRFREGDITPDWPLFTWVAVRNMFTAYGADHRRLRTLVSKAFTARRTMALRPRIEEITGALLDRVEEAARRSGTVDLREEFCYPLPIQVISELFGLPEDRAAELRRLVDGVFDTSAGAGEMTAAYEGLYGVLAGLVADRRAAPGDDLTTGLIAARDEEDGARLGERELLDTLFLVISAGHETTVNLLDNAVHALLTHPAQLALVRSGRASWDDVVEETLRYDAPVANLPLRYAVEDIALGDLGGPADTVIGKGEAILAAYAATGRDTARYGEDAALFDVTRPDKEHLAFGYGVHRCLGAPLARLEAAVALPALFERFPGLELAPGAEGTGHVESFISNGHRRLPVRLG</sequence>
<dbReference type="PRINTS" id="PR00359">
    <property type="entry name" value="BP450"/>
</dbReference>
<accession>A0A918EQT6</accession>
<keyword evidence="10" id="KW-1185">Reference proteome</keyword>
<dbReference type="Proteomes" id="UP000620156">
    <property type="component" value="Unassembled WGS sequence"/>
</dbReference>
<dbReference type="CDD" id="cd11029">
    <property type="entry name" value="CYP107-like"/>
    <property type="match status" value="1"/>
</dbReference>
<dbReference type="FunFam" id="1.10.630.10:FF:000018">
    <property type="entry name" value="Cytochrome P450 monooxygenase"/>
    <property type="match status" value="1"/>
</dbReference>
<keyword evidence="5 7" id="KW-0408">Iron</keyword>
<dbReference type="Pfam" id="PF00067">
    <property type="entry name" value="p450"/>
    <property type="match status" value="1"/>
</dbReference>
<evidence type="ECO:0000256" key="7">
    <source>
        <dbReference type="RuleBase" id="RU000461"/>
    </source>
</evidence>
<evidence type="ECO:0000256" key="3">
    <source>
        <dbReference type="ARBA" id="ARBA00022723"/>
    </source>
</evidence>
<proteinExistence type="inferred from homology"/>
<dbReference type="SUPFAM" id="SSF48264">
    <property type="entry name" value="Cytochrome P450"/>
    <property type="match status" value="1"/>
</dbReference>
<keyword evidence="3 7" id="KW-0479">Metal-binding</keyword>
<reference evidence="9" key="1">
    <citation type="journal article" date="2014" name="Int. J. Syst. Evol. Microbiol.">
        <title>Complete genome sequence of Corynebacterium casei LMG S-19264T (=DSM 44701T), isolated from a smear-ripened cheese.</title>
        <authorList>
            <consortium name="US DOE Joint Genome Institute (JGI-PGF)"/>
            <person name="Walter F."/>
            <person name="Albersmeier A."/>
            <person name="Kalinowski J."/>
            <person name="Ruckert C."/>
        </authorList>
    </citation>
    <scope>NUCLEOTIDE SEQUENCE</scope>
    <source>
        <strain evidence="9">JCM 3131</strain>
    </source>
</reference>
<dbReference type="GO" id="GO:0016705">
    <property type="term" value="F:oxidoreductase activity, acting on paired donors, with incorporation or reduction of molecular oxygen"/>
    <property type="evidence" value="ECO:0007669"/>
    <property type="project" value="InterPro"/>
</dbReference>
<feature type="compositionally biased region" description="Low complexity" evidence="8">
    <location>
        <begin position="1"/>
        <end position="13"/>
    </location>
</feature>
<evidence type="ECO:0000256" key="4">
    <source>
        <dbReference type="ARBA" id="ARBA00023002"/>
    </source>
</evidence>
<dbReference type="EMBL" id="BMQK01000002">
    <property type="protein sequence ID" value="GGQ45568.1"/>
    <property type="molecule type" value="Genomic_DNA"/>
</dbReference>
<dbReference type="Gene3D" id="1.10.630.10">
    <property type="entry name" value="Cytochrome P450"/>
    <property type="match status" value="1"/>
</dbReference>
<evidence type="ECO:0000256" key="5">
    <source>
        <dbReference type="ARBA" id="ARBA00023004"/>
    </source>
</evidence>
<evidence type="ECO:0000313" key="9">
    <source>
        <dbReference type="EMBL" id="GGQ45568.1"/>
    </source>
</evidence>
<dbReference type="RefSeq" id="WP_189215674.1">
    <property type="nucleotide sequence ID" value="NZ_BMQK01000002.1"/>
</dbReference>
<dbReference type="InterPro" id="IPR002397">
    <property type="entry name" value="Cyt_P450_B"/>
</dbReference>
<feature type="region of interest" description="Disordered" evidence="8">
    <location>
        <begin position="1"/>
        <end position="23"/>
    </location>
</feature>
<dbReference type="GO" id="GO:0004497">
    <property type="term" value="F:monooxygenase activity"/>
    <property type="evidence" value="ECO:0007669"/>
    <property type="project" value="UniProtKB-KW"/>
</dbReference>
<name>A0A918EQT6_9ACTN</name>
<dbReference type="PRINTS" id="PR00385">
    <property type="entry name" value="P450"/>
</dbReference>
<evidence type="ECO:0000256" key="1">
    <source>
        <dbReference type="ARBA" id="ARBA00010617"/>
    </source>
</evidence>
<dbReference type="PANTHER" id="PTHR46696">
    <property type="entry name" value="P450, PUTATIVE (EUROFUNG)-RELATED"/>
    <property type="match status" value="1"/>
</dbReference>
<dbReference type="GO" id="GO:0005506">
    <property type="term" value="F:iron ion binding"/>
    <property type="evidence" value="ECO:0007669"/>
    <property type="project" value="InterPro"/>
</dbReference>
<evidence type="ECO:0000256" key="2">
    <source>
        <dbReference type="ARBA" id="ARBA00022617"/>
    </source>
</evidence>
<dbReference type="InterPro" id="IPR017972">
    <property type="entry name" value="Cyt_P450_CS"/>
</dbReference>
<keyword evidence="4 7" id="KW-0560">Oxidoreductase</keyword>
<dbReference type="GO" id="GO:0020037">
    <property type="term" value="F:heme binding"/>
    <property type="evidence" value="ECO:0007669"/>
    <property type="project" value="InterPro"/>
</dbReference>
<keyword evidence="2 7" id="KW-0349">Heme</keyword>
<gene>
    <name evidence="9" type="ORF">GCM10010145_12830</name>
</gene>
<dbReference type="InterPro" id="IPR001128">
    <property type="entry name" value="Cyt_P450"/>
</dbReference>
<organism evidence="9 10">
    <name type="scientific">Streptomyces ruber</name>
    <dbReference type="NCBI Taxonomy" id="83378"/>
    <lineage>
        <taxon>Bacteria</taxon>
        <taxon>Bacillati</taxon>
        <taxon>Actinomycetota</taxon>
        <taxon>Actinomycetes</taxon>
        <taxon>Kitasatosporales</taxon>
        <taxon>Streptomycetaceae</taxon>
        <taxon>Streptomyces</taxon>
    </lineage>
</organism>
<evidence type="ECO:0000256" key="6">
    <source>
        <dbReference type="ARBA" id="ARBA00023033"/>
    </source>
</evidence>
<evidence type="ECO:0000256" key="8">
    <source>
        <dbReference type="SAM" id="MobiDB-lite"/>
    </source>
</evidence>
<comment type="caution">
    <text evidence="9">The sequence shown here is derived from an EMBL/GenBank/DDBJ whole genome shotgun (WGS) entry which is preliminary data.</text>
</comment>
<dbReference type="InterPro" id="IPR036396">
    <property type="entry name" value="Cyt_P450_sf"/>
</dbReference>